<dbReference type="PaxDb" id="411902-CLOBOL_01742"/>
<comment type="caution">
    <text evidence="1">The sequence shown here is derived from an EMBL/GenBank/DDBJ whole genome shotgun (WGS) entry which is preliminary data.</text>
</comment>
<name>A8RLU5_ENTBW</name>
<accession>A8RLU5</accession>
<sequence>MYTNERRYYHYREVRCIVTEIPTIFQEKSKENLDILC</sequence>
<organism evidence="1 2">
    <name type="scientific">Enterocloster bolteae (strain ATCC BAA-613 / DSM 15670 / CCUG 46953 / JCM 12243 / WAL 16351)</name>
    <name type="common">Clostridium bolteae</name>
    <dbReference type="NCBI Taxonomy" id="411902"/>
    <lineage>
        <taxon>Bacteria</taxon>
        <taxon>Bacillati</taxon>
        <taxon>Bacillota</taxon>
        <taxon>Clostridia</taxon>
        <taxon>Lachnospirales</taxon>
        <taxon>Lachnospiraceae</taxon>
        <taxon>Enterocloster</taxon>
    </lineage>
</organism>
<dbReference type="Proteomes" id="UP000005396">
    <property type="component" value="Unassembled WGS sequence"/>
</dbReference>
<protein>
    <submittedName>
        <fullName evidence="1">Uncharacterized protein</fullName>
    </submittedName>
</protein>
<proteinExistence type="predicted"/>
<evidence type="ECO:0000313" key="1">
    <source>
        <dbReference type="EMBL" id="EDP17980.1"/>
    </source>
</evidence>
<reference evidence="1 2" key="2">
    <citation type="submission" date="2007-09" db="EMBL/GenBank/DDBJ databases">
        <title>Draft genome sequence of Clostridium bolteae (ATCC BAA-613).</title>
        <authorList>
            <person name="Sudarsanam P."/>
            <person name="Ley R."/>
            <person name="Guruge J."/>
            <person name="Turnbaugh P.J."/>
            <person name="Mahowald M."/>
            <person name="Liep D."/>
            <person name="Gordon J."/>
        </authorList>
    </citation>
    <scope>NUCLEOTIDE SEQUENCE [LARGE SCALE GENOMIC DNA]</scope>
    <source>
        <strain evidence="2">ATCC BAA-613 / DSM 15670 / CCUG 46953 / JCM 12243 / WAL 16351</strain>
    </source>
</reference>
<reference evidence="1 2" key="1">
    <citation type="submission" date="2007-08" db="EMBL/GenBank/DDBJ databases">
        <authorList>
            <person name="Fulton L."/>
            <person name="Clifton S."/>
            <person name="Fulton B."/>
            <person name="Xu J."/>
            <person name="Minx P."/>
            <person name="Pepin K.H."/>
            <person name="Johnson M."/>
            <person name="Thiruvilangam P."/>
            <person name="Bhonagiri V."/>
            <person name="Nash W.E."/>
            <person name="Mardis E.R."/>
            <person name="Wilson R.K."/>
        </authorList>
    </citation>
    <scope>NUCLEOTIDE SEQUENCE [LARGE SCALE GENOMIC DNA]</scope>
    <source>
        <strain evidence="2">ATCC BAA-613 / DSM 15670 / CCUG 46953 / JCM 12243 / WAL 16351</strain>
    </source>
</reference>
<dbReference type="EMBL" id="ABCC02000019">
    <property type="protein sequence ID" value="EDP17980.1"/>
    <property type="molecule type" value="Genomic_DNA"/>
</dbReference>
<gene>
    <name evidence="1" type="ORF">CLOBOL_01742</name>
</gene>
<dbReference type="HOGENOM" id="CLU_3342203_0_0_9"/>
<dbReference type="AlphaFoldDB" id="A8RLU5"/>
<evidence type="ECO:0000313" key="2">
    <source>
        <dbReference type="Proteomes" id="UP000005396"/>
    </source>
</evidence>